<dbReference type="AlphaFoldDB" id="A0A7T4A0Y6"/>
<dbReference type="Pfam" id="PF13671">
    <property type="entry name" value="AAA_33"/>
    <property type="match status" value="1"/>
</dbReference>
<proteinExistence type="predicted"/>
<evidence type="ECO:0000313" key="1">
    <source>
        <dbReference type="EMBL" id="QQB15279.1"/>
    </source>
</evidence>
<dbReference type="InterPro" id="IPR027417">
    <property type="entry name" value="P-loop_NTPase"/>
</dbReference>
<evidence type="ECO:0000313" key="2">
    <source>
        <dbReference type="Proteomes" id="UP000595374"/>
    </source>
</evidence>
<dbReference type="Gene3D" id="3.40.50.300">
    <property type="entry name" value="P-loop containing nucleotide triphosphate hydrolases"/>
    <property type="match status" value="1"/>
</dbReference>
<reference evidence="1 2" key="1">
    <citation type="submission" date="2020-12" db="EMBL/GenBank/DDBJ databases">
        <title>FDA dAtabase for Regulatory Grade micrObial Sequences (FDA-ARGOS): Supporting development and validation of Infectious Disease Dx tests.</title>
        <authorList>
            <person name="Sproer C."/>
            <person name="Gronow S."/>
            <person name="Severitt S."/>
            <person name="Schroder I."/>
            <person name="Tallon L."/>
            <person name="Sadzewicz L."/>
            <person name="Zhao X."/>
            <person name="Boylan J."/>
            <person name="Ott S."/>
            <person name="Bowen H."/>
            <person name="Vavikolanu K."/>
            <person name="Mehta A."/>
            <person name="Aluvathingal J."/>
            <person name="Nadendla S."/>
            <person name="Lowell S."/>
            <person name="Myers T."/>
            <person name="Yan Y."/>
            <person name="Sichtig H."/>
        </authorList>
    </citation>
    <scope>NUCLEOTIDE SEQUENCE [LARGE SCALE GENOMIC DNA]</scope>
    <source>
        <strain evidence="1 2">FDAARGOS_990</strain>
    </source>
</reference>
<dbReference type="RefSeq" id="WP_198500299.1">
    <property type="nucleotide sequence ID" value="NZ_CP065989.1"/>
</dbReference>
<protein>
    <submittedName>
        <fullName evidence="1">AAA family ATPase</fullName>
    </submittedName>
</protein>
<gene>
    <name evidence="1" type="ORF">I6H47_04820</name>
</gene>
<dbReference type="SUPFAM" id="SSF52540">
    <property type="entry name" value="P-loop containing nucleoside triphosphate hydrolases"/>
    <property type="match status" value="1"/>
</dbReference>
<organism evidence="1 2">
    <name type="scientific">Brevibacterium casei</name>
    <dbReference type="NCBI Taxonomy" id="33889"/>
    <lineage>
        <taxon>Bacteria</taxon>
        <taxon>Bacillati</taxon>
        <taxon>Actinomycetota</taxon>
        <taxon>Actinomycetes</taxon>
        <taxon>Micrococcales</taxon>
        <taxon>Brevibacteriaceae</taxon>
        <taxon>Brevibacterium</taxon>
    </lineage>
</organism>
<sequence>MSADVIILAGPPGAGKSTTARALAHDFPRSVHLHTDDFWHFIASGAIPPYLPESEAQNHTVMEVVVHAAAIYARGDYTVIVDGIVGPWMLDHFRVLTRHPDPLPVHYLILRPSREVALDRATARTGPDDLTDEEPLTTMWDQFSHLGDLEDHVIDSSIQTSEQTLAAVRDAVGTATFRLR</sequence>
<name>A0A7T4A0Y6_9MICO</name>
<dbReference type="EMBL" id="CP065989">
    <property type="protein sequence ID" value="QQB15279.1"/>
    <property type="molecule type" value="Genomic_DNA"/>
</dbReference>
<dbReference type="Proteomes" id="UP000595374">
    <property type="component" value="Chromosome"/>
</dbReference>
<accession>A0A7T4A0Y6</accession>